<dbReference type="InterPro" id="IPR011642">
    <property type="entry name" value="Gate_dom"/>
</dbReference>
<dbReference type="InterPro" id="IPR027417">
    <property type="entry name" value="P-loop_NTPase"/>
</dbReference>
<feature type="transmembrane region" description="Helical" evidence="15">
    <location>
        <begin position="647"/>
        <end position="671"/>
    </location>
</feature>
<dbReference type="GO" id="GO:0015093">
    <property type="term" value="F:ferrous iron transmembrane transporter activity"/>
    <property type="evidence" value="ECO:0007669"/>
    <property type="project" value="UniProtKB-UniRule"/>
</dbReference>
<protein>
    <recommendedName>
        <fullName evidence="12 15">Ferrous iron transport protein B</fullName>
    </recommendedName>
</protein>
<keyword evidence="2 15" id="KW-0813">Transport</keyword>
<keyword evidence="3" id="KW-1003">Cell membrane</keyword>
<dbReference type="GO" id="GO:0005886">
    <property type="term" value="C:plasma membrane"/>
    <property type="evidence" value="ECO:0007669"/>
    <property type="project" value="UniProtKB-SubCell"/>
</dbReference>
<feature type="transmembrane region" description="Helical" evidence="15">
    <location>
        <begin position="492"/>
        <end position="509"/>
    </location>
</feature>
<keyword evidence="14" id="KW-0479">Metal-binding</keyword>
<dbReference type="Pfam" id="PF07670">
    <property type="entry name" value="Gate"/>
    <property type="match status" value="2"/>
</dbReference>
<dbReference type="PANTHER" id="PTHR43185">
    <property type="entry name" value="FERROUS IRON TRANSPORT PROTEIN B"/>
    <property type="match status" value="1"/>
</dbReference>
<dbReference type="InterPro" id="IPR003373">
    <property type="entry name" value="Fe2_transport_prot-B"/>
</dbReference>
<evidence type="ECO:0000256" key="5">
    <source>
        <dbReference type="ARBA" id="ARBA00022692"/>
    </source>
</evidence>
<reference evidence="17" key="1">
    <citation type="journal article" date="2020" name="mSystems">
        <title>Genome- and Community-Level Interaction Insights into Carbon Utilization and Element Cycling Functions of Hydrothermarchaeota in Hydrothermal Sediment.</title>
        <authorList>
            <person name="Zhou Z."/>
            <person name="Liu Y."/>
            <person name="Xu W."/>
            <person name="Pan J."/>
            <person name="Luo Z.H."/>
            <person name="Li M."/>
        </authorList>
    </citation>
    <scope>NUCLEOTIDE SEQUENCE [LARGE SCALE GENOMIC DNA]</scope>
    <source>
        <strain evidence="17">SpSt-500</strain>
    </source>
</reference>
<evidence type="ECO:0000256" key="4">
    <source>
        <dbReference type="ARBA" id="ARBA00022496"/>
    </source>
</evidence>
<dbReference type="Pfam" id="PF07664">
    <property type="entry name" value="FeoB_C"/>
    <property type="match status" value="1"/>
</dbReference>
<comment type="caution">
    <text evidence="17">The sequence shown here is derived from an EMBL/GenBank/DDBJ whole genome shotgun (WGS) entry which is preliminary data.</text>
</comment>
<keyword evidence="8 15" id="KW-0408">Iron</keyword>
<keyword evidence="7 15" id="KW-1133">Transmembrane helix</keyword>
<dbReference type="InterPro" id="IPR050860">
    <property type="entry name" value="FeoB_GTPase"/>
</dbReference>
<dbReference type="NCBIfam" id="TIGR00231">
    <property type="entry name" value="small_GTP"/>
    <property type="match status" value="1"/>
</dbReference>
<feature type="transmembrane region" description="Helical" evidence="15">
    <location>
        <begin position="616"/>
        <end position="635"/>
    </location>
</feature>
<dbReference type="NCBIfam" id="TIGR00437">
    <property type="entry name" value="feoB"/>
    <property type="match status" value="1"/>
</dbReference>
<dbReference type="GO" id="GO:0005525">
    <property type="term" value="F:GTP binding"/>
    <property type="evidence" value="ECO:0007669"/>
    <property type="project" value="UniProtKB-KW"/>
</dbReference>
<evidence type="ECO:0000256" key="8">
    <source>
        <dbReference type="ARBA" id="ARBA00023004"/>
    </source>
</evidence>
<evidence type="ECO:0000259" key="16">
    <source>
        <dbReference type="PROSITE" id="PS51711"/>
    </source>
</evidence>
<comment type="caution">
    <text evidence="15">Lacks conserved residue(s) required for the propagation of feature annotation.</text>
</comment>
<evidence type="ECO:0000256" key="3">
    <source>
        <dbReference type="ARBA" id="ARBA00022475"/>
    </source>
</evidence>
<keyword evidence="5 15" id="KW-0812">Transmembrane</keyword>
<feature type="binding site" evidence="13">
    <location>
        <begin position="63"/>
        <end position="66"/>
    </location>
    <ligand>
        <name>GTP</name>
        <dbReference type="ChEBI" id="CHEBI:37565"/>
        <label>1</label>
    </ligand>
</feature>
<dbReference type="InterPro" id="IPR030389">
    <property type="entry name" value="G_FEOB_dom"/>
</dbReference>
<gene>
    <name evidence="17" type="primary">feoB</name>
    <name evidence="17" type="ORF">ENS56_11785</name>
</gene>
<evidence type="ECO:0000256" key="1">
    <source>
        <dbReference type="ARBA" id="ARBA00004651"/>
    </source>
</evidence>
<keyword evidence="6 13" id="KW-0547">Nucleotide-binding</keyword>
<comment type="similarity">
    <text evidence="15">Belongs to the TRAFAC class TrmE-Era-EngA-EngB-Septin-like GTPase superfamily. FeoB GTPase (TC 9.A.8) family.</text>
</comment>
<feature type="transmembrane region" description="Helical" evidence="15">
    <location>
        <begin position="422"/>
        <end position="446"/>
    </location>
</feature>
<dbReference type="EMBL" id="DSVI01000019">
    <property type="protein sequence ID" value="HGT48710.1"/>
    <property type="molecule type" value="Genomic_DNA"/>
</dbReference>
<evidence type="ECO:0000256" key="14">
    <source>
        <dbReference type="PIRSR" id="PIRSR603373-2"/>
    </source>
</evidence>
<evidence type="ECO:0000256" key="13">
    <source>
        <dbReference type="PIRSR" id="PIRSR603373-1"/>
    </source>
</evidence>
<dbReference type="Gene3D" id="3.40.50.300">
    <property type="entry name" value="P-loop containing nucleotide triphosphate hydrolases"/>
    <property type="match status" value="1"/>
</dbReference>
<feature type="transmembrane region" description="Helical" evidence="15">
    <location>
        <begin position="257"/>
        <end position="275"/>
    </location>
</feature>
<dbReference type="AlphaFoldDB" id="A0A832DL67"/>
<dbReference type="PANTHER" id="PTHR43185:SF1">
    <property type="entry name" value="FE(2+) TRANSPORTER FEOB"/>
    <property type="match status" value="1"/>
</dbReference>
<accession>A0A832DL67</accession>
<keyword evidence="10 13" id="KW-0342">GTP-binding</keyword>
<comment type="subcellular location">
    <subcellularLocation>
        <location evidence="15">Cell inner membrane</location>
        <topology evidence="15">Multi-pass membrane protein</topology>
    </subcellularLocation>
    <subcellularLocation>
        <location evidence="1">Cell membrane</location>
        <topology evidence="1">Multi-pass membrane protein</topology>
    </subcellularLocation>
</comment>
<evidence type="ECO:0000256" key="15">
    <source>
        <dbReference type="RuleBase" id="RU362098"/>
    </source>
</evidence>
<dbReference type="SUPFAM" id="SSF52540">
    <property type="entry name" value="P-loop containing nucleoside triphosphate hydrolases"/>
    <property type="match status" value="1"/>
</dbReference>
<evidence type="ECO:0000256" key="6">
    <source>
        <dbReference type="ARBA" id="ARBA00022741"/>
    </source>
</evidence>
<evidence type="ECO:0000313" key="17">
    <source>
        <dbReference type="EMBL" id="HGT48710.1"/>
    </source>
</evidence>
<dbReference type="InterPro" id="IPR005225">
    <property type="entry name" value="Small_GTP-bd"/>
</dbReference>
<feature type="binding site" evidence="14">
    <location>
        <position position="27"/>
    </location>
    <ligand>
        <name>Mg(2+)</name>
        <dbReference type="ChEBI" id="CHEBI:18420"/>
        <label>2</label>
    </ligand>
</feature>
<feature type="transmembrane region" description="Helical" evidence="15">
    <location>
        <begin position="311"/>
        <end position="336"/>
    </location>
</feature>
<evidence type="ECO:0000256" key="9">
    <source>
        <dbReference type="ARBA" id="ARBA00023065"/>
    </source>
</evidence>
<evidence type="ECO:0000256" key="2">
    <source>
        <dbReference type="ARBA" id="ARBA00022448"/>
    </source>
</evidence>
<keyword evidence="9" id="KW-0406">Ion transport</keyword>
<dbReference type="PROSITE" id="PS51711">
    <property type="entry name" value="G_FEOB"/>
    <property type="match status" value="1"/>
</dbReference>
<keyword evidence="4 15" id="KW-0410">Iron transport</keyword>
<evidence type="ECO:0000256" key="12">
    <source>
        <dbReference type="NCBIfam" id="TIGR00437"/>
    </source>
</evidence>
<evidence type="ECO:0000256" key="10">
    <source>
        <dbReference type="ARBA" id="ARBA00023134"/>
    </source>
</evidence>
<evidence type="ECO:0000256" key="11">
    <source>
        <dbReference type="ARBA" id="ARBA00023136"/>
    </source>
</evidence>
<feature type="binding site" evidence="14">
    <location>
        <position position="30"/>
    </location>
    <ligand>
        <name>Mg(2+)</name>
        <dbReference type="ChEBI" id="CHEBI:18420"/>
        <label>2</label>
    </ligand>
</feature>
<feature type="binding site" evidence="13">
    <location>
        <begin position="16"/>
        <end position="23"/>
    </location>
    <ligand>
        <name>GTP</name>
        <dbReference type="ChEBI" id="CHEBI:37565"/>
        <label>1</label>
    </ligand>
</feature>
<dbReference type="InterPro" id="IPR011640">
    <property type="entry name" value="Fe2_transport_prot_B_C"/>
</dbReference>
<keyword evidence="14" id="KW-0460">Magnesium</keyword>
<feature type="domain" description="FeoB-type G" evidence="16">
    <location>
        <begin position="9"/>
        <end position="176"/>
    </location>
</feature>
<proteinExistence type="inferred from homology"/>
<feature type="binding site" evidence="13">
    <location>
        <begin position="41"/>
        <end position="45"/>
    </location>
    <ligand>
        <name>GTP</name>
        <dbReference type="ChEBI" id="CHEBI:37565"/>
        <label>1</label>
    </ligand>
</feature>
<dbReference type="GO" id="GO:0046872">
    <property type="term" value="F:metal ion binding"/>
    <property type="evidence" value="ECO:0007669"/>
    <property type="project" value="UniProtKB-KW"/>
</dbReference>
<sequence>MTLDVAKQIPLITLVGPPNSGKTTLFNYLSGKNFKTVNYPGSTVEYYTCKMQDKFNIEVNLLDSPGIISLNPNSPDEEVTVTSLYNHPEFGVPDLVIATADASQLSRHLLLTKQLLDSGFNVLLVLTMKDLLEKKGLRVNTDKLSKLLRCDVAIVNGRTGSGIDELVKKIDKNIKSLKPTSKPSPIYKFKATDKTSLFSLFEEIENLTKAVIEPIEIPDLDRANKEIKILNPVLEEPTMQPDLFTIKLDRVLLHKRYGLLFFFLIMTTMFTSIFWLADPFMTLVDDFFSYLAQTSSQLLGNTWYSHLISDGLISGTGSVLVFLPQILILFLILGLLEDTGYLARGAMMIDKPLSKIGLNGKSFVPMLSGFACAIPAMLAARTISNRRERLLTIFIIPLMSCSARLPVYVLLVAFLTPSDKPWLGGILLASIYVFSIISSIIVVSIINKFSKTFIKAEDNSSFILELPAYRIPKLKVVIKNSYINALHYIKKAGPIILLLSLMIWFLTYMPNHSPNIDTAGLNEEEIIQLEKSERLATSYAAGLGKFIQPIMTPLGMDWRIGVSLIAAFAAREVFVSSLALIFRVTDDQNIQSSLLTAMQTATNQNTGEPLFTTSTVIGLIVFFIFALQCISTIAVSRKETGGWRIPLLQLLIFTSTAYLLTFITVNLLHMIGIN</sequence>
<evidence type="ECO:0000256" key="7">
    <source>
        <dbReference type="ARBA" id="ARBA00022989"/>
    </source>
</evidence>
<keyword evidence="11 15" id="KW-0472">Membrane</keyword>
<organism evidence="17">
    <name type="scientific">Ignavibacterium album</name>
    <dbReference type="NCBI Taxonomy" id="591197"/>
    <lineage>
        <taxon>Bacteria</taxon>
        <taxon>Pseudomonadati</taxon>
        <taxon>Ignavibacteriota</taxon>
        <taxon>Ignavibacteria</taxon>
        <taxon>Ignavibacteriales</taxon>
        <taxon>Ignavibacteriaceae</taxon>
        <taxon>Ignavibacterium</taxon>
    </lineage>
</organism>
<comment type="function">
    <text evidence="15">Probable transporter of a GTP-driven Fe(2+) uptake system.</text>
</comment>
<feature type="binding site" evidence="14">
    <location>
        <position position="31"/>
    </location>
    <ligand>
        <name>Mg(2+)</name>
        <dbReference type="ChEBI" id="CHEBI:18420"/>
        <label>2</label>
    </ligand>
</feature>
<dbReference type="Pfam" id="PF02421">
    <property type="entry name" value="FeoB_N"/>
    <property type="match status" value="1"/>
</dbReference>
<name>A0A832DL67_9BACT</name>
<feature type="transmembrane region" description="Helical" evidence="15">
    <location>
        <begin position="390"/>
        <end position="416"/>
    </location>
</feature>